<dbReference type="RefSeq" id="WP_034241574.1">
    <property type="nucleotide sequence ID" value="NZ_AQRA01000004.1"/>
</dbReference>
<accession>A0A023BVR7</accession>
<dbReference type="EMBL" id="AQRA01000004">
    <property type="protein sequence ID" value="EZH74055.1"/>
    <property type="molecule type" value="Genomic_DNA"/>
</dbReference>
<dbReference type="Proteomes" id="UP000023541">
    <property type="component" value="Unassembled WGS sequence"/>
</dbReference>
<dbReference type="InterPro" id="IPR011042">
    <property type="entry name" value="6-blade_b-propeller_TolB-like"/>
</dbReference>
<evidence type="ECO:0000313" key="2">
    <source>
        <dbReference type="EMBL" id="EZH74055.1"/>
    </source>
</evidence>
<feature type="domain" description="SnoaL-like" evidence="1">
    <location>
        <begin position="292"/>
        <end position="388"/>
    </location>
</feature>
<evidence type="ECO:0000259" key="1">
    <source>
        <dbReference type="Pfam" id="PF12680"/>
    </source>
</evidence>
<dbReference type="AlphaFoldDB" id="A0A023BVR7"/>
<proteinExistence type="predicted"/>
<dbReference type="Gene3D" id="3.10.450.50">
    <property type="match status" value="2"/>
</dbReference>
<dbReference type="SUPFAM" id="SSF54427">
    <property type="entry name" value="NTF2-like"/>
    <property type="match status" value="2"/>
</dbReference>
<keyword evidence="3" id="KW-1185">Reference proteome</keyword>
<reference evidence="2 3" key="1">
    <citation type="submission" date="2014-04" db="EMBL/GenBank/DDBJ databases">
        <title>Aquimarina sp. 22II-S11-z7 Genome Sequencing.</title>
        <authorList>
            <person name="Lai Q."/>
        </authorList>
    </citation>
    <scope>NUCLEOTIDE SEQUENCE [LARGE SCALE GENOMIC DNA]</scope>
    <source>
        <strain evidence="2 3">22II-S11-z7</strain>
    </source>
</reference>
<protein>
    <recommendedName>
        <fullName evidence="1">SnoaL-like domain-containing protein</fullName>
    </recommendedName>
</protein>
<sequence length="509" mass="58781">MKHTIVLLLVLTTISTFSQTDTEVYLFDINKQGETIKLSNQRNISNNKGYDNQPSIFNDTMVLFSSTRNKQTDIAIYDSKKANVDWITETKSGSEYSPTKIPGKNEISSIRLDQDGKQLLYRYDYKTGESKVLLEGLKVGYHTWFNQDILVSSVLEDNTMSLVVSNIKENTNHTFQKKVGRSLHKIPKSNLISYISKENKNWEIRSIDPISGTTKKIINTIPGSEDMCWLPDGTILMGKQNQIYKFNPKTDTRWSIFYTFMDKEIGNISRIAANTTGNMLAVVSDISPEHIVQKQLDAYNARDIDAFLATYNDDVLIYDYPNTVRYKGKEAMRPYYDKKFKNQPNLFCEIKHRIVLGNKVIDEEYVTYSDRKVRVISIYEIKNGKIAKVTFIRPQYDNAIEKSTLSIVDKQLDAYNTRDIDAFVATYTEDIKVYNFPYKFLYEGHENIKKGYTSFFNNTPDLNCKIKNRIVMGNVVIDEEFLTINKQHYSAVAIYEVKNEKIAKVVFIQ</sequence>
<dbReference type="eggNOG" id="COG4538">
    <property type="taxonomic scope" value="Bacteria"/>
</dbReference>
<organism evidence="2 3">
    <name type="scientific">Aquimarina atlantica</name>
    <dbReference type="NCBI Taxonomy" id="1317122"/>
    <lineage>
        <taxon>Bacteria</taxon>
        <taxon>Pseudomonadati</taxon>
        <taxon>Bacteroidota</taxon>
        <taxon>Flavobacteriia</taxon>
        <taxon>Flavobacteriales</taxon>
        <taxon>Flavobacteriaceae</taxon>
        <taxon>Aquimarina</taxon>
    </lineage>
</organism>
<dbReference type="STRING" id="1317122.ATO12_14360"/>
<dbReference type="Pfam" id="PF12680">
    <property type="entry name" value="SnoaL_2"/>
    <property type="match status" value="2"/>
</dbReference>
<dbReference type="SUPFAM" id="SSF69304">
    <property type="entry name" value="Tricorn protease N-terminal domain"/>
    <property type="match status" value="1"/>
</dbReference>
<comment type="caution">
    <text evidence="2">The sequence shown here is derived from an EMBL/GenBank/DDBJ whole genome shotgun (WGS) entry which is preliminary data.</text>
</comment>
<evidence type="ECO:0000313" key="3">
    <source>
        <dbReference type="Proteomes" id="UP000023541"/>
    </source>
</evidence>
<gene>
    <name evidence="2" type="ORF">ATO12_14360</name>
</gene>
<dbReference type="InterPro" id="IPR037401">
    <property type="entry name" value="SnoaL-like"/>
</dbReference>
<feature type="domain" description="SnoaL-like" evidence="1">
    <location>
        <begin position="409"/>
        <end position="504"/>
    </location>
</feature>
<dbReference type="InterPro" id="IPR032710">
    <property type="entry name" value="NTF2-like_dom_sf"/>
</dbReference>
<name>A0A023BVR7_9FLAO</name>
<dbReference type="Gene3D" id="2.120.10.30">
    <property type="entry name" value="TolB, C-terminal domain"/>
    <property type="match status" value="1"/>
</dbReference>